<organism evidence="4 5">
    <name type="scientific">Acer yangbiense</name>
    <dbReference type="NCBI Taxonomy" id="1000413"/>
    <lineage>
        <taxon>Eukaryota</taxon>
        <taxon>Viridiplantae</taxon>
        <taxon>Streptophyta</taxon>
        <taxon>Embryophyta</taxon>
        <taxon>Tracheophyta</taxon>
        <taxon>Spermatophyta</taxon>
        <taxon>Magnoliopsida</taxon>
        <taxon>eudicotyledons</taxon>
        <taxon>Gunneridae</taxon>
        <taxon>Pentapetalae</taxon>
        <taxon>rosids</taxon>
        <taxon>malvids</taxon>
        <taxon>Sapindales</taxon>
        <taxon>Sapindaceae</taxon>
        <taxon>Hippocastanoideae</taxon>
        <taxon>Acereae</taxon>
        <taxon>Acer</taxon>
    </lineage>
</organism>
<protein>
    <recommendedName>
        <fullName evidence="3">CUE domain-containing protein</fullName>
    </recommendedName>
</protein>
<keyword evidence="5" id="KW-1185">Reference proteome</keyword>
<dbReference type="PROSITE" id="PS51140">
    <property type="entry name" value="CUE"/>
    <property type="match status" value="1"/>
</dbReference>
<reference evidence="5" key="1">
    <citation type="journal article" date="2019" name="Gigascience">
        <title>De novo genome assembly of the endangered Acer yangbiense, a plant species with extremely small populations endemic to Yunnan Province, China.</title>
        <authorList>
            <person name="Yang J."/>
            <person name="Wariss H.M."/>
            <person name="Tao L."/>
            <person name="Zhang R."/>
            <person name="Yun Q."/>
            <person name="Hollingsworth P."/>
            <person name="Dao Z."/>
            <person name="Luo G."/>
            <person name="Guo H."/>
            <person name="Ma Y."/>
            <person name="Sun W."/>
        </authorList>
    </citation>
    <scope>NUCLEOTIDE SEQUENCE [LARGE SCALE GENOMIC DNA]</scope>
    <source>
        <strain evidence="5">cv. Malutang</strain>
    </source>
</reference>
<evidence type="ECO:0000256" key="1">
    <source>
        <dbReference type="SAM" id="Coils"/>
    </source>
</evidence>
<feature type="region of interest" description="Disordered" evidence="2">
    <location>
        <begin position="631"/>
        <end position="659"/>
    </location>
</feature>
<accession>A0A5C7I2S5</accession>
<dbReference type="PANTHER" id="PTHR48459:SF1">
    <property type="entry name" value="CUE DOMAIN-CONTAINING PROTEIN"/>
    <property type="match status" value="1"/>
</dbReference>
<feature type="coiled-coil region" evidence="1">
    <location>
        <begin position="388"/>
        <end position="432"/>
    </location>
</feature>
<sequence length="683" mass="75061">MGFNSVYRFLMEIFPQVDSRLLKAVAIEHSKDADAAANVVLTEILPFWSDQPVTSASLPEDQSSSSLVSKEQSPRGLAEEDLGAENEELSTLSRRKRLSKKMDVGSALEPESIDSCHAAAESDLICNHNSDSARAFNTLNKALDMSTVSHFYDANDGNGRLSESFESEELILLGKTQECSNVVGSKKLVEESISTNGDSRNDDLNQVIANTECNGSVSLDKDKDINVMVGPKQTTSVMSTTLIPENGVVNGNLTDVNVPLSFDLLDSPLNELSRQGISCFDCSLVDVNVPLSYDLLNSPLNELSRQGISCFDCSHVEVDDPVQDNIADSLEGVQEESGSGTSIVDCDIPDASVSPCLKQENPTNEEGHVDNESKNDAVISRSGQICKINLLEEVIEDAKNNKKTLFLAMESIMNLMREVELQEKATEESKAEATRGGLDILLKVEELKQMLAHAKQINDMHGGEVYGEKAILATEVRELQTRLLCLSEERDKSLAVLDQMRVTLEARLATAEEARKAAEQEKLEKEESARSFLAEQEAIMEKVVQESKFLQQEADENSKLREFLMDRGHVVDSLQGEISVICQDVRLLKEKFDERVPLSLSVSSSQTTCLLASSGSSIKSIASLVAEQVLESETPEEESPTPIRVQSPKSRLEDVTSGAERRKLMDDGWEIFDNDTELYSSAM</sequence>
<evidence type="ECO:0000259" key="3">
    <source>
        <dbReference type="PROSITE" id="PS51140"/>
    </source>
</evidence>
<proteinExistence type="predicted"/>
<dbReference type="PANTHER" id="PTHR48459">
    <property type="entry name" value="CUE DOMAIN-CONTAINING PROTEIN"/>
    <property type="match status" value="1"/>
</dbReference>
<dbReference type="GO" id="GO:0043130">
    <property type="term" value="F:ubiquitin binding"/>
    <property type="evidence" value="ECO:0007669"/>
    <property type="project" value="InterPro"/>
</dbReference>
<evidence type="ECO:0000313" key="5">
    <source>
        <dbReference type="Proteomes" id="UP000323000"/>
    </source>
</evidence>
<evidence type="ECO:0000313" key="4">
    <source>
        <dbReference type="EMBL" id="TXG63597.1"/>
    </source>
</evidence>
<dbReference type="InterPro" id="IPR003892">
    <property type="entry name" value="CUE"/>
</dbReference>
<feature type="compositionally biased region" description="Basic and acidic residues" evidence="2">
    <location>
        <begin position="650"/>
        <end position="659"/>
    </location>
</feature>
<name>A0A5C7I2S5_9ROSI</name>
<feature type="compositionally biased region" description="Basic and acidic residues" evidence="2">
    <location>
        <begin position="365"/>
        <end position="374"/>
    </location>
</feature>
<keyword evidence="1" id="KW-0175">Coiled coil</keyword>
<dbReference type="EMBL" id="VAHF01000004">
    <property type="protein sequence ID" value="TXG63597.1"/>
    <property type="molecule type" value="Genomic_DNA"/>
</dbReference>
<evidence type="ECO:0000256" key="2">
    <source>
        <dbReference type="SAM" id="MobiDB-lite"/>
    </source>
</evidence>
<dbReference type="AlphaFoldDB" id="A0A5C7I2S5"/>
<feature type="domain" description="CUE" evidence="3">
    <location>
        <begin position="2"/>
        <end position="45"/>
    </location>
</feature>
<feature type="compositionally biased region" description="Acidic residues" evidence="2">
    <location>
        <begin position="79"/>
        <end position="88"/>
    </location>
</feature>
<feature type="coiled-coil region" evidence="1">
    <location>
        <begin position="494"/>
        <end position="553"/>
    </location>
</feature>
<gene>
    <name evidence="4" type="ORF">EZV62_010591</name>
</gene>
<dbReference type="OrthoDB" id="620544at2759"/>
<feature type="region of interest" description="Disordered" evidence="2">
    <location>
        <begin position="355"/>
        <end position="374"/>
    </location>
</feature>
<comment type="caution">
    <text evidence="4">The sequence shown here is derived from an EMBL/GenBank/DDBJ whole genome shotgun (WGS) entry which is preliminary data.</text>
</comment>
<feature type="region of interest" description="Disordered" evidence="2">
    <location>
        <begin position="55"/>
        <end position="94"/>
    </location>
</feature>
<dbReference type="Proteomes" id="UP000323000">
    <property type="component" value="Chromosome 4"/>
</dbReference>
<dbReference type="CDD" id="cd14279">
    <property type="entry name" value="CUE"/>
    <property type="match status" value="1"/>
</dbReference>